<proteinExistence type="predicted"/>
<evidence type="ECO:0000313" key="3">
    <source>
        <dbReference type="Proteomes" id="UP000008366"/>
    </source>
</evidence>
<dbReference type="InterPro" id="IPR025349">
    <property type="entry name" value="DUF4253"/>
</dbReference>
<comment type="caution">
    <text evidence="2">The sequence shown here is derived from an EMBL/GenBank/DDBJ whole genome shotgun (WGS) entry which is preliminary data.</text>
</comment>
<dbReference type="Pfam" id="PF14062">
    <property type="entry name" value="DUF4253"/>
    <property type="match status" value="1"/>
</dbReference>
<dbReference type="RefSeq" id="WP_006593520.1">
    <property type="nucleotide sequence ID" value="NZ_BAHD01000053.1"/>
</dbReference>
<accession>K6VL91</accession>
<evidence type="ECO:0000313" key="2">
    <source>
        <dbReference type="EMBL" id="GAB96988.1"/>
    </source>
</evidence>
<gene>
    <name evidence="2" type="ORF">KILIM_053_00400</name>
</gene>
<dbReference type="eggNOG" id="ENOG5032NEZ">
    <property type="taxonomic scope" value="Bacteria"/>
</dbReference>
<protein>
    <recommendedName>
        <fullName evidence="1">DUF4253 domain-containing protein</fullName>
    </recommendedName>
</protein>
<evidence type="ECO:0000259" key="1">
    <source>
        <dbReference type="Pfam" id="PF14062"/>
    </source>
</evidence>
<organism evidence="2 3">
    <name type="scientific">Kineosphaera limosa NBRC 100340</name>
    <dbReference type="NCBI Taxonomy" id="1184609"/>
    <lineage>
        <taxon>Bacteria</taxon>
        <taxon>Bacillati</taxon>
        <taxon>Actinomycetota</taxon>
        <taxon>Actinomycetes</taxon>
        <taxon>Micrococcales</taxon>
        <taxon>Dermatophilaceae</taxon>
        <taxon>Kineosphaera</taxon>
    </lineage>
</organism>
<dbReference type="OrthoDB" id="7839592at2"/>
<dbReference type="Proteomes" id="UP000008366">
    <property type="component" value="Unassembled WGS sequence"/>
</dbReference>
<dbReference type="STRING" id="1184609.KILIM_053_00400"/>
<dbReference type="EMBL" id="BAHD01000053">
    <property type="protein sequence ID" value="GAB96988.1"/>
    <property type="molecule type" value="Genomic_DNA"/>
</dbReference>
<name>K6VL91_9MICO</name>
<sequence>MADHAPPPVDLAPLRATPGALPADGATSVAGVEVPAGRALVVPGPSGRSIWAAPEHLTDPWPVVGQLQRAFPETGLWPLLTFGAAWGDCGYPWSPHALFGMPDDEVVPDDGGSILYRRWRANYGDSEYLDEYELPMLPWPGLVTPTQPGTERVVDPVGGSRAWSEDGQLMLVPAARPADAFRIVGTDGYNDYPPPAETVAILRSWEDRYGALPLRFCGDRLVLGIRRPPRTVEEARAAVIEMQSFSMDAFNTDDWPEAFEAMRGNPYWEFWWD</sequence>
<feature type="domain" description="DUF4253" evidence="1">
    <location>
        <begin position="169"/>
        <end position="273"/>
    </location>
</feature>
<reference evidence="2 3" key="1">
    <citation type="submission" date="2012-08" db="EMBL/GenBank/DDBJ databases">
        <title>Whole genome shotgun sequence of Kineosphaera limosa NBRC 100340.</title>
        <authorList>
            <person name="Yoshida I."/>
            <person name="Isaki S."/>
            <person name="Hosoyama A."/>
            <person name="Tsuchikane K."/>
            <person name="Katsumata H."/>
            <person name="Ando Y."/>
            <person name="Ohji S."/>
            <person name="Hamada M."/>
            <person name="Tamura T."/>
            <person name="Yamazoe A."/>
            <person name="Yamazaki S."/>
            <person name="Fujita N."/>
        </authorList>
    </citation>
    <scope>NUCLEOTIDE SEQUENCE [LARGE SCALE GENOMIC DNA]</scope>
    <source>
        <strain evidence="2 3">NBRC 100340</strain>
    </source>
</reference>
<keyword evidence="3" id="KW-1185">Reference proteome</keyword>
<dbReference type="AlphaFoldDB" id="K6VL91"/>